<feature type="domain" description="Methyltransferase" evidence="2">
    <location>
        <begin position="88"/>
        <end position="209"/>
    </location>
</feature>
<evidence type="ECO:0000259" key="2">
    <source>
        <dbReference type="Pfam" id="PF13679"/>
    </source>
</evidence>
<evidence type="ECO:0000313" key="5">
    <source>
        <dbReference type="Proteomes" id="UP000009170"/>
    </source>
</evidence>
<evidence type="ECO:0000313" key="3">
    <source>
        <dbReference type="EMBL" id="CEF97063.1"/>
    </source>
</evidence>
<proteinExistence type="predicted"/>
<protein>
    <submittedName>
        <fullName evidence="3">Methyltransferase domain</fullName>
    </submittedName>
</protein>
<keyword evidence="5" id="KW-1185">Reference proteome</keyword>
<dbReference type="OrthoDB" id="497933at2759"/>
<keyword evidence="3" id="KW-0808">Transferase</keyword>
<dbReference type="InParanoid" id="A0A096P7N0"/>
<feature type="compositionally biased region" description="Basic and acidic residues" evidence="1">
    <location>
        <begin position="1"/>
        <end position="12"/>
    </location>
</feature>
<accession>A0A454XJK7</accession>
<dbReference type="Pfam" id="PF13679">
    <property type="entry name" value="Methyltransf_32"/>
    <property type="match status" value="1"/>
</dbReference>
<reference evidence="3 5" key="1">
    <citation type="journal article" date="2006" name="Proc. Natl. Acad. Sci. U.S.A.">
        <title>Genome analysis of the smallest free-living eukaryote Ostreococcus tauri unveils many unique features.</title>
        <authorList>
            <person name="Derelle E."/>
            <person name="Ferraz C."/>
            <person name="Rombauts S."/>
            <person name="Rouze P."/>
            <person name="Worden A.Z."/>
            <person name="Robbens S."/>
            <person name="Partensky F."/>
            <person name="Degroeve S."/>
            <person name="Echeynie S."/>
            <person name="Cooke R."/>
            <person name="Saeys Y."/>
            <person name="Wuyts J."/>
            <person name="Jabbari K."/>
            <person name="Bowler C."/>
            <person name="Panaud O."/>
            <person name="Piegu B."/>
            <person name="Ball S.G."/>
            <person name="Ral J.-P."/>
            <person name="Bouget F.-Y."/>
            <person name="Piganeau G."/>
            <person name="De Baets B."/>
            <person name="Picard A."/>
            <person name="Delseny M."/>
            <person name="Demaille J."/>
            <person name="Van de Peer Y."/>
            <person name="Moreau H."/>
        </authorList>
    </citation>
    <scope>NUCLEOTIDE SEQUENCE [LARGE SCALE GENOMIC DNA]</scope>
    <source>
        <strain evidence="3 5">OTTH0595</strain>
    </source>
</reference>
<gene>
    <name evidence="4" type="ORF">BE221DRAFT_193872</name>
    <name evidence="3" type="ORF">OT_ostta03g01700</name>
</gene>
<dbReference type="Proteomes" id="UP000009170">
    <property type="component" value="Unassembled WGS sequence"/>
</dbReference>
<dbReference type="InterPro" id="IPR025714">
    <property type="entry name" value="Methyltranfer_dom"/>
</dbReference>
<evidence type="ECO:0000256" key="1">
    <source>
        <dbReference type="SAM" id="MobiDB-lite"/>
    </source>
</evidence>
<name>A0A096P7N0_OSTTA</name>
<reference evidence="4" key="3">
    <citation type="submission" date="2017-04" db="EMBL/GenBank/DDBJ databases">
        <title>Population genomics of picophytoplankton unveils novel chromosome hypervariability.</title>
        <authorList>
            <consortium name="DOE Joint Genome Institute"/>
            <person name="Blanc-Mathieu R."/>
            <person name="Krasovec M."/>
            <person name="Hebrard M."/>
            <person name="Yau S."/>
            <person name="Desgranges E."/>
            <person name="Martin J."/>
            <person name="Schackwitz W."/>
            <person name="Kuo A."/>
            <person name="Salin G."/>
            <person name="Donnadieu C."/>
            <person name="Desdevises Y."/>
            <person name="Sanchez-Ferandin S."/>
            <person name="Moreau H."/>
            <person name="Rivals E."/>
            <person name="Grigoriev I.V."/>
            <person name="Grimsley N."/>
            <person name="Eyre-Walker A."/>
            <person name="Piganeau G."/>
        </authorList>
    </citation>
    <scope>NUCLEOTIDE SEQUENCE [LARGE SCALE GENOMIC DNA]</scope>
    <source>
        <strain evidence="4">RCC 1115</strain>
    </source>
</reference>
<feature type="region of interest" description="Disordered" evidence="1">
    <location>
        <begin position="1"/>
        <end position="20"/>
    </location>
</feature>
<dbReference type="EMBL" id="KZ155826">
    <property type="protein sequence ID" value="OUS43778.1"/>
    <property type="molecule type" value="Genomic_DNA"/>
</dbReference>
<dbReference type="GO" id="GO:0008168">
    <property type="term" value="F:methyltransferase activity"/>
    <property type="evidence" value="ECO:0007669"/>
    <property type="project" value="UniProtKB-KW"/>
</dbReference>
<evidence type="ECO:0000313" key="4">
    <source>
        <dbReference type="EMBL" id="OUS43778.1"/>
    </source>
</evidence>
<dbReference type="AlphaFoldDB" id="A0A096P7N0"/>
<dbReference type="Proteomes" id="UP000195557">
    <property type="component" value="Unassembled WGS sequence"/>
</dbReference>
<reference evidence="3" key="2">
    <citation type="journal article" date="2014" name="BMC Genomics">
        <title>An improved genome of the model marine alga Ostreococcus tauri unfolds by assessing Illumina de novo assemblies.</title>
        <authorList>
            <person name="Blanc-Mathieu R."/>
            <person name="Verhelst B."/>
            <person name="Derelle E."/>
            <person name="Rombauts S."/>
            <person name="Bouget F.Y."/>
            <person name="Carre I."/>
            <person name="Chateau A."/>
            <person name="Eyre-Walker A."/>
            <person name="Grimsley N."/>
            <person name="Moreau H."/>
            <person name="Piegu B."/>
            <person name="Rivals E."/>
            <person name="Schackwitz W."/>
            <person name="Van de Peer Y."/>
            <person name="Piganeau G."/>
        </authorList>
    </citation>
    <scope>NUCLEOTIDE SEQUENCE</scope>
    <source>
        <strain evidence="3">RCC4221</strain>
    </source>
</reference>
<dbReference type="STRING" id="70448.A0A096P7N0"/>
<dbReference type="GO" id="GO:0032259">
    <property type="term" value="P:methylation"/>
    <property type="evidence" value="ECO:0007669"/>
    <property type="project" value="UniProtKB-KW"/>
</dbReference>
<sequence>MATIEARERGRADAASTSGSTASGRARAIDFCVFVDNAHGEAFERSGFAERLRSDPALDSMARHRQVKKEISEAYGALAQCRRAMRERGIDVHGSGRGVTFVELCSGRGFVSLVLVDAFPESKVRMIDNDTKMNVSHVERFCDPDQMSFHVMDVRSEECEKFVVDACESEGAECVVLVGVHLCGDLSHRAIEIYERVPGVAALVLSPCCLPRRRRHDAFGFHCKDIARSMSMSPYQCWTTQLYLRIPQDGSKRDMIVDDDVLSQQNAFLIARRPLNEPSLETLSLSSKLGCRVVAGRSRAKWRVVRDA</sequence>
<dbReference type="EMBL" id="CAID01000003">
    <property type="protein sequence ID" value="CEF97063.1"/>
    <property type="molecule type" value="Genomic_DNA"/>
</dbReference>
<dbReference type="SUPFAM" id="SSF53335">
    <property type="entry name" value="S-adenosyl-L-methionine-dependent methyltransferases"/>
    <property type="match status" value="1"/>
</dbReference>
<keyword evidence="3" id="KW-0489">Methyltransferase</keyword>
<organism evidence="3 5">
    <name type="scientific">Ostreococcus tauri</name>
    <name type="common">Marine green alga</name>
    <dbReference type="NCBI Taxonomy" id="70448"/>
    <lineage>
        <taxon>Eukaryota</taxon>
        <taxon>Viridiplantae</taxon>
        <taxon>Chlorophyta</taxon>
        <taxon>Mamiellophyceae</taxon>
        <taxon>Mamiellales</taxon>
        <taxon>Bathycoccaceae</taxon>
        <taxon>Ostreococcus</taxon>
    </lineage>
</organism>
<accession>A0A1Y5I2N6</accession>
<accession>A0A096P7N0</accession>
<dbReference type="InterPro" id="IPR029063">
    <property type="entry name" value="SAM-dependent_MTases_sf"/>
</dbReference>